<name>A0A0C3CCJ7_HEBCY</name>
<reference evidence="2 3" key="1">
    <citation type="submission" date="2014-04" db="EMBL/GenBank/DDBJ databases">
        <authorList>
            <consortium name="DOE Joint Genome Institute"/>
            <person name="Kuo A."/>
            <person name="Gay G."/>
            <person name="Dore J."/>
            <person name="Kohler A."/>
            <person name="Nagy L.G."/>
            <person name="Floudas D."/>
            <person name="Copeland A."/>
            <person name="Barry K.W."/>
            <person name="Cichocki N."/>
            <person name="Veneault-Fourrey C."/>
            <person name="LaButti K."/>
            <person name="Lindquist E.A."/>
            <person name="Lipzen A."/>
            <person name="Lundell T."/>
            <person name="Morin E."/>
            <person name="Murat C."/>
            <person name="Sun H."/>
            <person name="Tunlid A."/>
            <person name="Henrissat B."/>
            <person name="Grigoriev I.V."/>
            <person name="Hibbett D.S."/>
            <person name="Martin F."/>
            <person name="Nordberg H.P."/>
            <person name="Cantor M.N."/>
            <person name="Hua S.X."/>
        </authorList>
    </citation>
    <scope>NUCLEOTIDE SEQUENCE [LARGE SCALE GENOMIC DNA]</scope>
    <source>
        <strain evidence="3">h7</strain>
    </source>
</reference>
<accession>A0A0C3CCJ7</accession>
<dbReference type="Gene3D" id="2.60.40.640">
    <property type="match status" value="1"/>
</dbReference>
<proteinExistence type="predicted"/>
<evidence type="ECO:0008006" key="4">
    <source>
        <dbReference type="Google" id="ProtNLM"/>
    </source>
</evidence>
<feature type="region of interest" description="Disordered" evidence="1">
    <location>
        <begin position="496"/>
        <end position="526"/>
    </location>
</feature>
<evidence type="ECO:0000313" key="2">
    <source>
        <dbReference type="EMBL" id="KIM46510.1"/>
    </source>
</evidence>
<sequence>MSINSQQSRRQSSHGDVNRAPPQYCSHSSNEDRIVGNLSIAQTDAVPPTDLTPPPYSSVFNRSHTRRASAHPGSDNRGASSSSVPRPDAPHIQAYHIKSGGKNWATLKVKSWTSVGSSSMPLFMDSDLIQGSLELNLETPQNINSVSVSLRGRVITSSYEGGSCTFLDHAITAWARSNGDPRLLSSTAGGSAPSSSSKIKKFDGKLSGNYSWPFSFSFPQEVAMNIQGEQQMYPIPQSLLDSNTRGNVQYELVLRVTHGILRPDSKLHVGVVYIPGITPAPFSSLRQVAYENNMIVPRPDVVPSGWHTLPPVAVKGQLLANADVELHCTLSLANPRSYTRGTVIPCHISIKSNIRQALDLLANPKAIAVRLTRCVQHVKDAGKSRPSASFIGPMLEDKLEVERAVWWFNQEADDRVAQVRQLEGEIHLEKELQPSCSFPLFKVSYTVELLPFESPAFLPAGSTVSVDKDIDISEIPLVSLPVIIATLYGAGPAPVTFTKPKPRSSRTKADSKPYKPNRSMDFPFMT</sequence>
<evidence type="ECO:0000313" key="3">
    <source>
        <dbReference type="Proteomes" id="UP000053424"/>
    </source>
</evidence>
<dbReference type="EMBL" id="KN831771">
    <property type="protein sequence ID" value="KIM46510.1"/>
    <property type="molecule type" value="Genomic_DNA"/>
</dbReference>
<dbReference type="Proteomes" id="UP000053424">
    <property type="component" value="Unassembled WGS sequence"/>
</dbReference>
<gene>
    <name evidence="2" type="ORF">M413DRAFT_24227</name>
</gene>
<dbReference type="HOGENOM" id="CLU_025691_0_0_1"/>
<protein>
    <recommendedName>
        <fullName evidence="4">Arrestin-like N-terminal domain-containing protein</fullName>
    </recommendedName>
</protein>
<dbReference type="OrthoDB" id="3262423at2759"/>
<reference evidence="3" key="2">
    <citation type="submission" date="2015-01" db="EMBL/GenBank/DDBJ databases">
        <title>Evolutionary Origins and Diversification of the Mycorrhizal Mutualists.</title>
        <authorList>
            <consortium name="DOE Joint Genome Institute"/>
            <consortium name="Mycorrhizal Genomics Consortium"/>
            <person name="Kohler A."/>
            <person name="Kuo A."/>
            <person name="Nagy L.G."/>
            <person name="Floudas D."/>
            <person name="Copeland A."/>
            <person name="Barry K.W."/>
            <person name="Cichocki N."/>
            <person name="Veneault-Fourrey C."/>
            <person name="LaButti K."/>
            <person name="Lindquist E.A."/>
            <person name="Lipzen A."/>
            <person name="Lundell T."/>
            <person name="Morin E."/>
            <person name="Murat C."/>
            <person name="Riley R."/>
            <person name="Ohm R."/>
            <person name="Sun H."/>
            <person name="Tunlid A."/>
            <person name="Henrissat B."/>
            <person name="Grigoriev I.V."/>
            <person name="Hibbett D.S."/>
            <person name="Martin F."/>
        </authorList>
    </citation>
    <scope>NUCLEOTIDE SEQUENCE [LARGE SCALE GENOMIC DNA]</scope>
    <source>
        <strain evidence="3">h7</strain>
    </source>
</reference>
<dbReference type="InterPro" id="IPR014752">
    <property type="entry name" value="Arrestin-like_C"/>
</dbReference>
<keyword evidence="3" id="KW-1185">Reference proteome</keyword>
<evidence type="ECO:0000256" key="1">
    <source>
        <dbReference type="SAM" id="MobiDB-lite"/>
    </source>
</evidence>
<feature type="compositionally biased region" description="Low complexity" evidence="1">
    <location>
        <begin position="1"/>
        <end position="10"/>
    </location>
</feature>
<feature type="region of interest" description="Disordered" evidence="1">
    <location>
        <begin position="1"/>
        <end position="89"/>
    </location>
</feature>
<dbReference type="AlphaFoldDB" id="A0A0C3CCJ7"/>
<organism evidence="2 3">
    <name type="scientific">Hebeloma cylindrosporum</name>
    <dbReference type="NCBI Taxonomy" id="76867"/>
    <lineage>
        <taxon>Eukaryota</taxon>
        <taxon>Fungi</taxon>
        <taxon>Dikarya</taxon>
        <taxon>Basidiomycota</taxon>
        <taxon>Agaricomycotina</taxon>
        <taxon>Agaricomycetes</taxon>
        <taxon>Agaricomycetidae</taxon>
        <taxon>Agaricales</taxon>
        <taxon>Agaricineae</taxon>
        <taxon>Hymenogastraceae</taxon>
        <taxon>Hebeloma</taxon>
    </lineage>
</organism>